<dbReference type="Pfam" id="PF03476">
    <property type="entry name" value="MOSC_N"/>
    <property type="match status" value="1"/>
</dbReference>
<dbReference type="GO" id="GO:0003824">
    <property type="term" value="F:catalytic activity"/>
    <property type="evidence" value="ECO:0007669"/>
    <property type="project" value="InterPro"/>
</dbReference>
<dbReference type="InterPro" id="IPR005303">
    <property type="entry name" value="MOCOS_middle"/>
</dbReference>
<dbReference type="SUPFAM" id="SSF50800">
    <property type="entry name" value="PK beta-barrel domain-like"/>
    <property type="match status" value="1"/>
</dbReference>
<feature type="region of interest" description="Disordered" evidence="1">
    <location>
        <begin position="246"/>
        <end position="265"/>
    </location>
</feature>
<organism evidence="3 4">
    <name type="scientific">Microbacterium maritypicum</name>
    <name type="common">Microbacterium liquefaciens</name>
    <dbReference type="NCBI Taxonomy" id="33918"/>
    <lineage>
        <taxon>Bacteria</taxon>
        <taxon>Bacillati</taxon>
        <taxon>Actinomycetota</taxon>
        <taxon>Actinomycetes</taxon>
        <taxon>Micrococcales</taxon>
        <taxon>Microbacteriaceae</taxon>
        <taxon>Microbacterium</taxon>
    </lineage>
</organism>
<proteinExistence type="predicted"/>
<dbReference type="GO" id="GO:0030151">
    <property type="term" value="F:molybdenum ion binding"/>
    <property type="evidence" value="ECO:0007669"/>
    <property type="project" value="InterPro"/>
</dbReference>
<accession>A0A4Y4B7B1</accession>
<evidence type="ECO:0000259" key="2">
    <source>
        <dbReference type="PROSITE" id="PS51340"/>
    </source>
</evidence>
<dbReference type="Proteomes" id="UP000317410">
    <property type="component" value="Unassembled WGS sequence"/>
</dbReference>
<gene>
    <name evidence="3" type="ORF">MLI01_15640</name>
</gene>
<dbReference type="AlphaFoldDB" id="A0A4Y4B7B1"/>
<feature type="region of interest" description="Disordered" evidence="1">
    <location>
        <begin position="275"/>
        <end position="361"/>
    </location>
</feature>
<dbReference type="GO" id="GO:0030170">
    <property type="term" value="F:pyridoxal phosphate binding"/>
    <property type="evidence" value="ECO:0007669"/>
    <property type="project" value="InterPro"/>
</dbReference>
<dbReference type="InterPro" id="IPR005302">
    <property type="entry name" value="MoCF_Sase_C"/>
</dbReference>
<protein>
    <recommendedName>
        <fullName evidence="2">MOSC domain-containing protein</fullName>
    </recommendedName>
</protein>
<dbReference type="EMBL" id="BJNQ01000009">
    <property type="protein sequence ID" value="GEC75419.1"/>
    <property type="molecule type" value="Genomic_DNA"/>
</dbReference>
<sequence length="361" mass="40174">MARVVSLYRHPIKGLTPEHRDSLTVHPDGRVAGDRVLAFRFADAAEPEHRDGVDHWHKAKGLALQDFPGLAALHTRYDDETRRIRIEHAGATLVEADLDPQGRRDLADALSEFVLATPEGRRLRRPGRLPLVLVGDGQTPRFHDRARGYVSVHGRGSVRALGEALGMGIDDRRFRSNIVIDDAAAWQELAWTGEVCIGDLTFRTAGPIVRCLATHANPDTGVRDAKVLTTLTGALAQQEPTLGRLLLPGWTPSDDGSTPGGGVIHVGDEVRAHHVARADPREHHGRRREQGRRIHGEAAQEQPQSHQRDRGDGHPLQTESALEQRREQTEDREAHRWRGADQADDDRRDREVRGDMIDHRG</sequence>
<evidence type="ECO:0000256" key="1">
    <source>
        <dbReference type="SAM" id="MobiDB-lite"/>
    </source>
</evidence>
<dbReference type="InterPro" id="IPR011037">
    <property type="entry name" value="Pyrv_Knase-like_insert_dom_sf"/>
</dbReference>
<evidence type="ECO:0000313" key="4">
    <source>
        <dbReference type="Proteomes" id="UP000317410"/>
    </source>
</evidence>
<feature type="domain" description="MOSC" evidence="2">
    <location>
        <begin position="108"/>
        <end position="273"/>
    </location>
</feature>
<comment type="caution">
    <text evidence="3">The sequence shown here is derived from an EMBL/GenBank/DDBJ whole genome shotgun (WGS) entry which is preliminary data.</text>
</comment>
<evidence type="ECO:0000313" key="3">
    <source>
        <dbReference type="EMBL" id="GEC75419.1"/>
    </source>
</evidence>
<feature type="compositionally biased region" description="Basic and acidic residues" evidence="1">
    <location>
        <begin position="322"/>
        <end position="361"/>
    </location>
</feature>
<name>A0A4Y4B7B1_MICMQ</name>
<reference evidence="3 4" key="1">
    <citation type="submission" date="2019-06" db="EMBL/GenBank/DDBJ databases">
        <title>Whole genome shotgun sequence of Microbacterium liquefaciens NBRC 15037.</title>
        <authorList>
            <person name="Hosoyama A."/>
            <person name="Uohara A."/>
            <person name="Ohji S."/>
            <person name="Ichikawa N."/>
        </authorList>
    </citation>
    <scope>NUCLEOTIDE SEQUENCE [LARGE SCALE GENOMIC DNA]</scope>
    <source>
        <strain evidence="3 4">NBRC 15037</strain>
    </source>
</reference>
<dbReference type="Pfam" id="PF03473">
    <property type="entry name" value="MOSC"/>
    <property type="match status" value="1"/>
</dbReference>
<dbReference type="PROSITE" id="PS51340">
    <property type="entry name" value="MOSC"/>
    <property type="match status" value="1"/>
</dbReference>
<dbReference type="RefSeq" id="WP_371861293.1">
    <property type="nucleotide sequence ID" value="NZ_BJNQ01000009.1"/>
</dbReference>